<dbReference type="EMBL" id="JACHGN010000009">
    <property type="protein sequence ID" value="MBB5134963.1"/>
    <property type="molecule type" value="Genomic_DNA"/>
</dbReference>
<keyword evidence="3" id="KW-1185">Reference proteome</keyword>
<dbReference type="AlphaFoldDB" id="A0A840PAK6"/>
<sequence length="351" mass="37166">MAEIVAFVGPTLPRAEIPDGVRALPPVAQGDVARLVALPPSRRPGWIAIVDGVYERVPAVWHKEILWALSEGIWVGGAASMGALRAAELVPYGMAGVGAVYAAAVSGELVDDDEVAVAHLGPEDGYRPVSAAMVDIRAALAAAAAEGLISQEQRAALTAAAKRLHYPDRRWPALVREAPALEGRGPGQGRGVKADDARELLRLALTRPEPPPVTWHLEQTEQWRAARPAPGAPDLPPGRLAALFDGLRRDGSYPDLERAATLRLLAARHYPRPSGPALAEWVARVRSHVPAADLADLDDLRLGELAADQAALVAACAEAEPGLPGAILDVLRIRGQYAEHLEQYPGEGADP</sequence>
<evidence type="ECO:0000313" key="2">
    <source>
        <dbReference type="EMBL" id="MBB5134963.1"/>
    </source>
</evidence>
<dbReference type="InterPro" id="IPR012924">
    <property type="entry name" value="TfuA_core"/>
</dbReference>
<dbReference type="RefSeq" id="WP_185051825.1">
    <property type="nucleotide sequence ID" value="NZ_BAABIX010000004.1"/>
</dbReference>
<evidence type="ECO:0000313" key="3">
    <source>
        <dbReference type="Proteomes" id="UP000578449"/>
    </source>
</evidence>
<dbReference type="Pfam" id="PF07812">
    <property type="entry name" value="TfuA"/>
    <property type="match status" value="1"/>
</dbReference>
<accession>A0A840PAK6</accession>
<dbReference type="Proteomes" id="UP000578449">
    <property type="component" value="Unassembled WGS sequence"/>
</dbReference>
<organism evidence="2 3">
    <name type="scientific">Thermocatellispora tengchongensis</name>
    <dbReference type="NCBI Taxonomy" id="1073253"/>
    <lineage>
        <taxon>Bacteria</taxon>
        <taxon>Bacillati</taxon>
        <taxon>Actinomycetota</taxon>
        <taxon>Actinomycetes</taxon>
        <taxon>Streptosporangiales</taxon>
        <taxon>Streptosporangiaceae</taxon>
        <taxon>Thermocatellispora</taxon>
    </lineage>
</organism>
<protein>
    <recommendedName>
        <fullName evidence="1">TfuA-like core domain-containing protein</fullName>
    </recommendedName>
</protein>
<evidence type="ECO:0000259" key="1">
    <source>
        <dbReference type="Pfam" id="PF07812"/>
    </source>
</evidence>
<name>A0A840PAK6_9ACTN</name>
<feature type="domain" description="TfuA-like core" evidence="1">
    <location>
        <begin position="51"/>
        <end position="169"/>
    </location>
</feature>
<proteinExistence type="predicted"/>
<reference evidence="2 3" key="1">
    <citation type="submission" date="2020-08" db="EMBL/GenBank/DDBJ databases">
        <title>Genomic Encyclopedia of Type Strains, Phase IV (KMG-IV): sequencing the most valuable type-strain genomes for metagenomic binning, comparative biology and taxonomic classification.</title>
        <authorList>
            <person name="Goeker M."/>
        </authorList>
    </citation>
    <scope>NUCLEOTIDE SEQUENCE [LARGE SCALE GENOMIC DNA]</scope>
    <source>
        <strain evidence="2 3">DSM 45615</strain>
    </source>
</reference>
<gene>
    <name evidence="2" type="ORF">HNP84_004697</name>
</gene>
<comment type="caution">
    <text evidence="2">The sequence shown here is derived from an EMBL/GenBank/DDBJ whole genome shotgun (WGS) entry which is preliminary data.</text>
</comment>